<sequence>MTKQSNCRISHVLYRVPDLHQAVEKLRNSGFIVEYGTTPKKAYNALIWFEQGCFIEIFKSSALPFWVRWTMKALGYQVLWNRMQLWMQAGYGWCEWSLESTTAGIDTQKTLFRQFNRPFKMHKAKRKDVIARTLRWHLLIPHEVYFPFLMSPYMPNPRPSAINHPNGITGIAKLTVGNQNLDTDFLKLLIDHPTDLELVDDKKGLQQVHFKDSVLTIEEILDPRK</sequence>
<dbReference type="Gene3D" id="3.10.180.10">
    <property type="entry name" value="2,3-Dihydroxybiphenyl 1,2-Dioxygenase, domain 1"/>
    <property type="match status" value="1"/>
</dbReference>
<dbReference type="RefSeq" id="WP_210352815.1">
    <property type="nucleotide sequence ID" value="NZ_JAEQMU010000001.1"/>
</dbReference>
<evidence type="ECO:0000313" key="2">
    <source>
        <dbReference type="EMBL" id="MFD2556108.1"/>
    </source>
</evidence>
<dbReference type="InterPro" id="IPR029068">
    <property type="entry name" value="Glyas_Bleomycin-R_OHBP_Dase"/>
</dbReference>
<dbReference type="InterPro" id="IPR025870">
    <property type="entry name" value="Glyoxalase-like_dom"/>
</dbReference>
<feature type="domain" description="Glyoxalase-like" evidence="1">
    <location>
        <begin position="10"/>
        <end position="182"/>
    </location>
</feature>
<reference evidence="3" key="1">
    <citation type="journal article" date="2019" name="Int. J. Syst. Evol. Microbiol.">
        <title>The Global Catalogue of Microorganisms (GCM) 10K type strain sequencing project: providing services to taxonomists for standard genome sequencing and annotation.</title>
        <authorList>
            <consortium name="The Broad Institute Genomics Platform"/>
            <consortium name="The Broad Institute Genome Sequencing Center for Infectious Disease"/>
            <person name="Wu L."/>
            <person name="Ma J."/>
        </authorList>
    </citation>
    <scope>NUCLEOTIDE SEQUENCE [LARGE SCALE GENOMIC DNA]</scope>
    <source>
        <strain evidence="3">KCTC 52298</strain>
    </source>
</reference>
<organism evidence="2 3">
    <name type="scientific">Sphingobacterium tabacisoli</name>
    <dbReference type="NCBI Taxonomy" id="2044855"/>
    <lineage>
        <taxon>Bacteria</taxon>
        <taxon>Pseudomonadati</taxon>
        <taxon>Bacteroidota</taxon>
        <taxon>Sphingobacteriia</taxon>
        <taxon>Sphingobacteriales</taxon>
        <taxon>Sphingobacteriaceae</taxon>
        <taxon>Sphingobacterium</taxon>
    </lineage>
</organism>
<gene>
    <name evidence="2" type="ORF">ACFSQW_17070</name>
</gene>
<dbReference type="Pfam" id="PF13468">
    <property type="entry name" value="Glyoxalase_3"/>
    <property type="match status" value="1"/>
</dbReference>
<dbReference type="EMBL" id="JBHULD010000018">
    <property type="protein sequence ID" value="MFD2556108.1"/>
    <property type="molecule type" value="Genomic_DNA"/>
</dbReference>
<evidence type="ECO:0000259" key="1">
    <source>
        <dbReference type="Pfam" id="PF13468"/>
    </source>
</evidence>
<dbReference type="Proteomes" id="UP001597440">
    <property type="component" value="Unassembled WGS sequence"/>
</dbReference>
<evidence type="ECO:0000313" key="3">
    <source>
        <dbReference type="Proteomes" id="UP001597440"/>
    </source>
</evidence>
<accession>A0ABW5L715</accession>
<name>A0ABW5L715_9SPHI</name>
<protein>
    <submittedName>
        <fullName evidence="2">VOC family protein</fullName>
    </submittedName>
</protein>
<keyword evidence="3" id="KW-1185">Reference proteome</keyword>
<proteinExistence type="predicted"/>
<comment type="caution">
    <text evidence="2">The sequence shown here is derived from an EMBL/GenBank/DDBJ whole genome shotgun (WGS) entry which is preliminary data.</text>
</comment>